<name>A0A1G6ZPL2_9SPHI</name>
<dbReference type="InterPro" id="IPR001173">
    <property type="entry name" value="Glyco_trans_2-like"/>
</dbReference>
<protein>
    <submittedName>
        <fullName evidence="2">Glycosyltransferase involved in cell wall bisynthesis</fullName>
    </submittedName>
</protein>
<dbReference type="Pfam" id="PF00535">
    <property type="entry name" value="Glycos_transf_2"/>
    <property type="match status" value="1"/>
</dbReference>
<sequence>MPVFSKISIVTPSYNQAHLLEETILSILGQRYPNLELLIMDGGSTDNSVDVIKKYENEITYWISEKDNGQAAAINSGFRKATGDILMWINSDDMLMPGALSSVAEIVRDKGDKVFIGDCLHFRKQPGGPLDAWGSDVANDSKKLDLSTFDYVIQPSSFWTRSVWKITGPLNETLHYAFDWEWFLRCRSKGIAFEYVDKCLSMYRYHEGHKSSGGGEQRRAELLNIYRRFNPGKADLYALLMQEADRKHSLIYRGIKKSLHFFKSNHSYARLLKAVYPGKFACYSIDDIELLVRML</sequence>
<keyword evidence="2" id="KW-0808">Transferase</keyword>
<keyword evidence="3" id="KW-1185">Reference proteome</keyword>
<feature type="domain" description="Glycosyltransferase 2-like" evidence="1">
    <location>
        <begin position="8"/>
        <end position="123"/>
    </location>
</feature>
<dbReference type="Gene3D" id="3.90.550.10">
    <property type="entry name" value="Spore Coat Polysaccharide Biosynthesis Protein SpsA, Chain A"/>
    <property type="match status" value="1"/>
</dbReference>
<dbReference type="InterPro" id="IPR029044">
    <property type="entry name" value="Nucleotide-diphossugar_trans"/>
</dbReference>
<dbReference type="STRING" id="1391627.SAMN05216464_103411"/>
<dbReference type="OrthoDB" id="9788101at2"/>
<accession>A0A1G6ZPL2</accession>
<dbReference type="AlphaFoldDB" id="A0A1G6ZPL2"/>
<reference evidence="2 3" key="1">
    <citation type="submission" date="2016-10" db="EMBL/GenBank/DDBJ databases">
        <authorList>
            <person name="de Groot N.N."/>
        </authorList>
    </citation>
    <scope>NUCLEOTIDE SEQUENCE [LARGE SCALE GENOMIC DNA]</scope>
    <source>
        <strain evidence="2 3">47C3B</strain>
    </source>
</reference>
<evidence type="ECO:0000313" key="2">
    <source>
        <dbReference type="EMBL" id="SDE03506.1"/>
    </source>
</evidence>
<dbReference type="SUPFAM" id="SSF53448">
    <property type="entry name" value="Nucleotide-diphospho-sugar transferases"/>
    <property type="match status" value="1"/>
</dbReference>
<dbReference type="GO" id="GO:0016758">
    <property type="term" value="F:hexosyltransferase activity"/>
    <property type="evidence" value="ECO:0007669"/>
    <property type="project" value="UniProtKB-ARBA"/>
</dbReference>
<gene>
    <name evidence="2" type="ORF">SAMN05216464_103411</name>
</gene>
<dbReference type="PANTHER" id="PTHR22916:SF65">
    <property type="entry name" value="SLR1065 PROTEIN"/>
    <property type="match status" value="1"/>
</dbReference>
<dbReference type="Proteomes" id="UP000199072">
    <property type="component" value="Unassembled WGS sequence"/>
</dbReference>
<evidence type="ECO:0000313" key="3">
    <source>
        <dbReference type="Proteomes" id="UP000199072"/>
    </source>
</evidence>
<evidence type="ECO:0000259" key="1">
    <source>
        <dbReference type="Pfam" id="PF00535"/>
    </source>
</evidence>
<dbReference type="PANTHER" id="PTHR22916">
    <property type="entry name" value="GLYCOSYLTRANSFERASE"/>
    <property type="match status" value="1"/>
</dbReference>
<dbReference type="CDD" id="cd06433">
    <property type="entry name" value="GT_2_WfgS_like"/>
    <property type="match status" value="1"/>
</dbReference>
<dbReference type="EMBL" id="FNAI01000003">
    <property type="protein sequence ID" value="SDE03506.1"/>
    <property type="molecule type" value="Genomic_DNA"/>
</dbReference>
<organism evidence="2 3">
    <name type="scientific">Mucilaginibacter pineti</name>
    <dbReference type="NCBI Taxonomy" id="1391627"/>
    <lineage>
        <taxon>Bacteria</taxon>
        <taxon>Pseudomonadati</taxon>
        <taxon>Bacteroidota</taxon>
        <taxon>Sphingobacteriia</taxon>
        <taxon>Sphingobacteriales</taxon>
        <taxon>Sphingobacteriaceae</taxon>
        <taxon>Mucilaginibacter</taxon>
    </lineage>
</organism>
<proteinExistence type="predicted"/>
<dbReference type="RefSeq" id="WP_091148523.1">
    <property type="nucleotide sequence ID" value="NZ_FNAI01000003.1"/>
</dbReference>